<dbReference type="CDD" id="cd00093">
    <property type="entry name" value="HTH_XRE"/>
    <property type="match status" value="1"/>
</dbReference>
<protein>
    <submittedName>
        <fullName evidence="2">Helix-turn-helix</fullName>
    </submittedName>
</protein>
<dbReference type="SMART" id="SM00530">
    <property type="entry name" value="HTH_XRE"/>
    <property type="match status" value="1"/>
</dbReference>
<dbReference type="InterPro" id="IPR010982">
    <property type="entry name" value="Lambda_DNA-bd_dom_sf"/>
</dbReference>
<sequence length="100" mass="11093">MKTKGIPYSKVKEKALMNNDVLNAYLVEKLEEEVQELLISMKKRAGLNSTQVAERMGITQPAVSKLEKNASKASMKTLERYALACGTSIRLVLQEPPQLG</sequence>
<evidence type="ECO:0000313" key="3">
    <source>
        <dbReference type="Proteomes" id="UP000242642"/>
    </source>
</evidence>
<dbReference type="Gene3D" id="1.10.260.40">
    <property type="entry name" value="lambda repressor-like DNA-binding domains"/>
    <property type="match status" value="1"/>
</dbReference>
<feature type="domain" description="HTH cro/C1-type" evidence="1">
    <location>
        <begin position="38"/>
        <end position="92"/>
    </location>
</feature>
<reference evidence="3" key="1">
    <citation type="submission" date="2016-10" db="EMBL/GenBank/DDBJ databases">
        <authorList>
            <person name="Varghese N."/>
            <person name="Submissions S."/>
        </authorList>
    </citation>
    <scope>NUCLEOTIDE SEQUENCE [LARGE SCALE GENOMIC DNA]</scope>
    <source>
        <strain evidence="3">DSM 18579</strain>
    </source>
</reference>
<keyword evidence="3" id="KW-1185">Reference proteome</keyword>
<gene>
    <name evidence="2" type="ORF">SAMN02583745_02234</name>
</gene>
<dbReference type="InterPro" id="IPR001387">
    <property type="entry name" value="Cro/C1-type_HTH"/>
</dbReference>
<dbReference type="AlphaFoldDB" id="A0A1I0E2R5"/>
<dbReference type="SUPFAM" id="SSF47413">
    <property type="entry name" value="lambda repressor-like DNA-binding domains"/>
    <property type="match status" value="1"/>
</dbReference>
<name>A0A1I0E2R5_9GAMM</name>
<dbReference type="Pfam" id="PF01381">
    <property type="entry name" value="HTH_3"/>
    <property type="match status" value="1"/>
</dbReference>
<evidence type="ECO:0000259" key="1">
    <source>
        <dbReference type="PROSITE" id="PS50943"/>
    </source>
</evidence>
<proteinExistence type="predicted"/>
<dbReference type="RefSeq" id="WP_093321047.1">
    <property type="nucleotide sequence ID" value="NZ_FOHV01000022.1"/>
</dbReference>
<evidence type="ECO:0000313" key="2">
    <source>
        <dbReference type="EMBL" id="SET39412.1"/>
    </source>
</evidence>
<dbReference type="STRING" id="1123402.SAMN02583745_02234"/>
<dbReference type="OrthoDB" id="7065101at2"/>
<dbReference type="GO" id="GO:0003677">
    <property type="term" value="F:DNA binding"/>
    <property type="evidence" value="ECO:0007669"/>
    <property type="project" value="InterPro"/>
</dbReference>
<dbReference type="EMBL" id="FOHV01000022">
    <property type="protein sequence ID" value="SET39412.1"/>
    <property type="molecule type" value="Genomic_DNA"/>
</dbReference>
<dbReference type="Proteomes" id="UP000242642">
    <property type="component" value="Unassembled WGS sequence"/>
</dbReference>
<dbReference type="PROSITE" id="PS50943">
    <property type="entry name" value="HTH_CROC1"/>
    <property type="match status" value="1"/>
</dbReference>
<organism evidence="2 3">
    <name type="scientific">Thorsellia anophelis DSM 18579</name>
    <dbReference type="NCBI Taxonomy" id="1123402"/>
    <lineage>
        <taxon>Bacteria</taxon>
        <taxon>Pseudomonadati</taxon>
        <taxon>Pseudomonadota</taxon>
        <taxon>Gammaproteobacteria</taxon>
        <taxon>Enterobacterales</taxon>
        <taxon>Thorselliaceae</taxon>
        <taxon>Thorsellia</taxon>
    </lineage>
</organism>
<accession>A0A1I0E2R5</accession>